<name>A0ABP7HCV8_9ACTN</name>
<dbReference type="EMBL" id="BAAAZR010000001">
    <property type="protein sequence ID" value="GAA3788851.1"/>
    <property type="molecule type" value="Genomic_DNA"/>
</dbReference>
<feature type="region of interest" description="Disordered" evidence="1">
    <location>
        <begin position="1"/>
        <end position="39"/>
    </location>
</feature>
<protein>
    <submittedName>
        <fullName evidence="2">Uncharacterized protein</fullName>
    </submittedName>
</protein>
<evidence type="ECO:0000256" key="1">
    <source>
        <dbReference type="SAM" id="MobiDB-lite"/>
    </source>
</evidence>
<evidence type="ECO:0000313" key="3">
    <source>
        <dbReference type="Proteomes" id="UP001500888"/>
    </source>
</evidence>
<comment type="caution">
    <text evidence="2">The sequence shown here is derived from an EMBL/GenBank/DDBJ whole genome shotgun (WGS) entry which is preliminary data.</text>
</comment>
<sequence>MSRVEFRELSTGGIQCRESPQAGPGSESGHGMTDFPEVVHRQDRALGVAQGRSRLRELSTGGRGLLMGEVGRV</sequence>
<proteinExistence type="predicted"/>
<dbReference type="Proteomes" id="UP001500888">
    <property type="component" value="Unassembled WGS sequence"/>
</dbReference>
<reference evidence="3" key="1">
    <citation type="journal article" date="2019" name="Int. J. Syst. Evol. Microbiol.">
        <title>The Global Catalogue of Microorganisms (GCM) 10K type strain sequencing project: providing services to taxonomists for standard genome sequencing and annotation.</title>
        <authorList>
            <consortium name="The Broad Institute Genomics Platform"/>
            <consortium name="The Broad Institute Genome Sequencing Center for Infectious Disease"/>
            <person name="Wu L."/>
            <person name="Ma J."/>
        </authorList>
    </citation>
    <scope>NUCLEOTIDE SEQUENCE [LARGE SCALE GENOMIC DNA]</scope>
    <source>
        <strain evidence="3">JCM 16908</strain>
    </source>
</reference>
<keyword evidence="3" id="KW-1185">Reference proteome</keyword>
<gene>
    <name evidence="2" type="ORF">GCM10022226_04380</name>
</gene>
<accession>A0ABP7HCV8</accession>
<organism evidence="2 3">
    <name type="scientific">Sphaerisporangium flaviroseum</name>
    <dbReference type="NCBI Taxonomy" id="509199"/>
    <lineage>
        <taxon>Bacteria</taxon>
        <taxon>Bacillati</taxon>
        <taxon>Actinomycetota</taxon>
        <taxon>Actinomycetes</taxon>
        <taxon>Streptosporangiales</taxon>
        <taxon>Streptosporangiaceae</taxon>
        <taxon>Sphaerisporangium</taxon>
    </lineage>
</organism>
<evidence type="ECO:0000313" key="2">
    <source>
        <dbReference type="EMBL" id="GAA3788851.1"/>
    </source>
</evidence>